<evidence type="ECO:0008006" key="6">
    <source>
        <dbReference type="Google" id="ProtNLM"/>
    </source>
</evidence>
<protein>
    <recommendedName>
        <fullName evidence="6">Acyl-coenzyme A thioesterase 1-like</fullName>
    </recommendedName>
</protein>
<feature type="domain" description="BAAT/Acyl-CoA thioester hydrolase C-terminal" evidence="3">
    <location>
        <begin position="229"/>
        <end position="435"/>
    </location>
</feature>
<dbReference type="SUPFAM" id="SSF53474">
    <property type="entry name" value="alpha/beta-Hydrolases"/>
    <property type="match status" value="1"/>
</dbReference>
<comment type="caution">
    <text evidence="4">The sequence shown here is derived from an EMBL/GenBank/DDBJ whole genome shotgun (WGS) entry which is preliminary data.</text>
</comment>
<dbReference type="PIRSF" id="PIRSF016521">
    <property type="entry name" value="Acyl-CoA_hydro"/>
    <property type="match status" value="1"/>
</dbReference>
<evidence type="ECO:0000313" key="4">
    <source>
        <dbReference type="EMBL" id="CAJ0934148.1"/>
    </source>
</evidence>
<evidence type="ECO:0000313" key="5">
    <source>
        <dbReference type="Proteomes" id="UP001176940"/>
    </source>
</evidence>
<dbReference type="InterPro" id="IPR006862">
    <property type="entry name" value="Thio_Ohase/aa_AcTrfase"/>
</dbReference>
<sequence>MFSIFAPVYWLHRTLPSVPRCSRAMSAVSLLVSPGRCLYDRPLQLLGRGLSPGQDVTLRTALSDDGGELFTSAAHYRADSGGELDVSRSPALDGGSYTGVEPEGPLWSLRSRTPFRRLVKKDVRSPLRLRFSLHPGHGAPGALLLAEAAQERSFMGEGVRREPLREGRVRGSLFLPPGPGLFPALIDLYGTGGGLMEHRASLLSSHGFCTMALAYFDYEDLPKTLGGLHLDYFRNALEFLRCHPKVDKERIGVIGISKGGDLALSMATFLPGIKAAVSISGCGANTFTPLPCGKFVIPSIGFSAEKIKFTETGELDFSESMDDPLDPANSECLIPVERSPAAFLVLSGLDDKNWPSAAYADQLVARLEAHQKDVEFQCYPGAGHLLEPPYSPLCSASHHKLLGMPVLWGGQMKEHAKAQEDAWKKILTFFSKHLKWTNSMTSHL</sequence>
<dbReference type="Pfam" id="PF04775">
    <property type="entry name" value="Bile_Hydr_Trans"/>
    <property type="match status" value="1"/>
</dbReference>
<dbReference type="Gene3D" id="2.60.40.2240">
    <property type="entry name" value="Acyl-CoA thioester hydrolase/BAAT N-terminal domain"/>
    <property type="match status" value="1"/>
</dbReference>
<dbReference type="InterPro" id="IPR014940">
    <property type="entry name" value="BAAT_C"/>
</dbReference>
<reference evidence="4" key="1">
    <citation type="submission" date="2023-07" db="EMBL/GenBank/DDBJ databases">
        <authorList>
            <person name="Stuckert A."/>
        </authorList>
    </citation>
    <scope>NUCLEOTIDE SEQUENCE</scope>
</reference>
<dbReference type="InterPro" id="IPR029058">
    <property type="entry name" value="AB_hydrolase_fold"/>
</dbReference>
<dbReference type="Proteomes" id="UP001176940">
    <property type="component" value="Unassembled WGS sequence"/>
</dbReference>
<dbReference type="InterPro" id="IPR042490">
    <property type="entry name" value="Thio_Ohase/BAAT_N"/>
</dbReference>
<dbReference type="Pfam" id="PF08840">
    <property type="entry name" value="BAAT_C"/>
    <property type="match status" value="1"/>
</dbReference>
<keyword evidence="5" id="KW-1185">Reference proteome</keyword>
<dbReference type="InterPro" id="IPR016662">
    <property type="entry name" value="Acyl-CoA_thioEstase_long-chain"/>
</dbReference>
<proteinExistence type="inferred from homology"/>
<evidence type="ECO:0000259" key="2">
    <source>
        <dbReference type="Pfam" id="PF04775"/>
    </source>
</evidence>
<feature type="domain" description="Acyl-CoA thioester hydrolase/bile acid-CoA amino acid N-acetyltransferase" evidence="2">
    <location>
        <begin position="40"/>
        <end position="166"/>
    </location>
</feature>
<name>A0ABN9LA26_9NEOB</name>
<evidence type="ECO:0000256" key="1">
    <source>
        <dbReference type="ARBA" id="ARBA00006538"/>
    </source>
</evidence>
<comment type="similarity">
    <text evidence="1">Belongs to the C/M/P thioester hydrolase family.</text>
</comment>
<dbReference type="EMBL" id="CAUEEQ010010104">
    <property type="protein sequence ID" value="CAJ0934148.1"/>
    <property type="molecule type" value="Genomic_DNA"/>
</dbReference>
<dbReference type="Gene3D" id="3.40.50.1820">
    <property type="entry name" value="alpha/beta hydrolase"/>
    <property type="match status" value="1"/>
</dbReference>
<dbReference type="PANTHER" id="PTHR10824:SF38">
    <property type="entry name" value="ACOT1 THIOESTERASE"/>
    <property type="match status" value="1"/>
</dbReference>
<evidence type="ECO:0000259" key="3">
    <source>
        <dbReference type="Pfam" id="PF08840"/>
    </source>
</evidence>
<organism evidence="4 5">
    <name type="scientific">Ranitomeya imitator</name>
    <name type="common">mimic poison frog</name>
    <dbReference type="NCBI Taxonomy" id="111125"/>
    <lineage>
        <taxon>Eukaryota</taxon>
        <taxon>Metazoa</taxon>
        <taxon>Chordata</taxon>
        <taxon>Craniata</taxon>
        <taxon>Vertebrata</taxon>
        <taxon>Euteleostomi</taxon>
        <taxon>Amphibia</taxon>
        <taxon>Batrachia</taxon>
        <taxon>Anura</taxon>
        <taxon>Neobatrachia</taxon>
        <taxon>Hyloidea</taxon>
        <taxon>Dendrobatidae</taxon>
        <taxon>Dendrobatinae</taxon>
        <taxon>Ranitomeya</taxon>
    </lineage>
</organism>
<accession>A0ABN9LA26</accession>
<dbReference type="PANTHER" id="PTHR10824">
    <property type="entry name" value="ACYL-COENZYME A THIOESTERASE-RELATED"/>
    <property type="match status" value="1"/>
</dbReference>
<gene>
    <name evidence="4" type="ORF">RIMI_LOCUS5802240</name>
</gene>